<name>A0A0G4KSF0_VERLO</name>
<dbReference type="Proteomes" id="UP000045706">
    <property type="component" value="Unassembled WGS sequence"/>
</dbReference>
<organism evidence="1 2">
    <name type="scientific">Verticillium longisporum</name>
    <name type="common">Verticillium dahliae var. longisporum</name>
    <dbReference type="NCBI Taxonomy" id="100787"/>
    <lineage>
        <taxon>Eukaryota</taxon>
        <taxon>Fungi</taxon>
        <taxon>Dikarya</taxon>
        <taxon>Ascomycota</taxon>
        <taxon>Pezizomycotina</taxon>
        <taxon>Sordariomycetes</taxon>
        <taxon>Hypocreomycetidae</taxon>
        <taxon>Glomerellales</taxon>
        <taxon>Plectosphaerellaceae</taxon>
        <taxon>Verticillium</taxon>
    </lineage>
</organism>
<evidence type="ECO:0000313" key="2">
    <source>
        <dbReference type="Proteomes" id="UP000045706"/>
    </source>
</evidence>
<accession>A0A0G4KSF0</accession>
<dbReference type="AlphaFoldDB" id="A0A0G4KSF0"/>
<dbReference type="EMBL" id="CVQI01003336">
    <property type="protein sequence ID" value="CRK12724.1"/>
    <property type="molecule type" value="Genomic_DNA"/>
</dbReference>
<reference evidence="2" key="1">
    <citation type="submission" date="2015-05" db="EMBL/GenBank/DDBJ databases">
        <authorList>
            <person name="Fogelqvist Johan"/>
        </authorList>
    </citation>
    <scope>NUCLEOTIDE SEQUENCE [LARGE SCALE GENOMIC DNA]</scope>
</reference>
<evidence type="ECO:0000313" key="1">
    <source>
        <dbReference type="EMBL" id="CRK12724.1"/>
    </source>
</evidence>
<proteinExistence type="predicted"/>
<sequence length="97" mass="10535">MGWEYFNGLPDKERPWEWCRWMTTMVRPGRVARTTAGVAAAAAETATTAVSSAAETSIVAAKVQKQLVDEADPDSPSSKDAPLPASFEYFSDYESDG</sequence>
<protein>
    <submittedName>
        <fullName evidence="1">Uncharacterized protein</fullName>
    </submittedName>
</protein>
<gene>
    <name evidence="1" type="ORF">BN1723_009775</name>
</gene>